<proteinExistence type="predicted"/>
<sequence length="286" mass="33938">MATYEDKTTEDAPHKSVTDIKESSEWFLKNVYHNMPNWLQAFGNYIYELASKYQILSDFSISFAVFFTLPFILFLFWSIISLVATIIMWAVAYTAINGLTIGLGILILIPIFLIATISAATVTAIVTSGRLTLLAGILRSKQLLLPEHRFHKFHQLQQQYNRQLRIQQQQQQQKILQRQQQQQQQKRRRLADYRNNNNEYNYQLRVRRNVSVEGSVHHHHHHNNNNNYYHNDDVNDEWLKKLKIYFKNILQLPFALYYTFRSLASGFVLVTIGLYMIYMFYEHFFT</sequence>
<feature type="coiled-coil region" evidence="1">
    <location>
        <begin position="166"/>
        <end position="196"/>
    </location>
</feature>
<dbReference type="OrthoDB" id="2428135at2759"/>
<comment type="caution">
    <text evidence="2">The sequence shown here is derived from an EMBL/GenBank/DDBJ whole genome shotgun (WGS) entry which is preliminary data.</text>
</comment>
<reference evidence="2 3" key="1">
    <citation type="submission" date="2018-08" db="EMBL/GenBank/DDBJ databases">
        <title>Genome and evolution of the arbuscular mycorrhizal fungus Diversispora epigaea (formerly Glomus versiforme) and its bacterial endosymbionts.</title>
        <authorList>
            <person name="Sun X."/>
            <person name="Fei Z."/>
            <person name="Harrison M."/>
        </authorList>
    </citation>
    <scope>NUCLEOTIDE SEQUENCE [LARGE SCALE GENOMIC DNA]</scope>
    <source>
        <strain evidence="2 3">IT104</strain>
    </source>
</reference>
<name>A0A397HU70_9GLOM</name>
<keyword evidence="1" id="KW-0175">Coiled coil</keyword>
<dbReference type="SUPFAM" id="SSF103473">
    <property type="entry name" value="MFS general substrate transporter"/>
    <property type="match status" value="1"/>
</dbReference>
<evidence type="ECO:0000313" key="2">
    <source>
        <dbReference type="EMBL" id="RHZ64130.1"/>
    </source>
</evidence>
<dbReference type="InterPro" id="IPR036259">
    <property type="entry name" value="MFS_trans_sf"/>
</dbReference>
<protein>
    <submittedName>
        <fullName evidence="2">Uncharacterized protein</fullName>
    </submittedName>
</protein>
<dbReference type="Pfam" id="PF16015">
    <property type="entry name" value="Promethin"/>
    <property type="match status" value="1"/>
</dbReference>
<accession>A0A397HU70</accession>
<organism evidence="2 3">
    <name type="scientific">Diversispora epigaea</name>
    <dbReference type="NCBI Taxonomy" id="1348612"/>
    <lineage>
        <taxon>Eukaryota</taxon>
        <taxon>Fungi</taxon>
        <taxon>Fungi incertae sedis</taxon>
        <taxon>Mucoromycota</taxon>
        <taxon>Glomeromycotina</taxon>
        <taxon>Glomeromycetes</taxon>
        <taxon>Diversisporales</taxon>
        <taxon>Diversisporaceae</taxon>
        <taxon>Diversispora</taxon>
    </lineage>
</organism>
<gene>
    <name evidence="2" type="ORF">Glove_326g52</name>
</gene>
<evidence type="ECO:0000256" key="1">
    <source>
        <dbReference type="SAM" id="Coils"/>
    </source>
</evidence>
<dbReference type="EMBL" id="PQFF01000298">
    <property type="protein sequence ID" value="RHZ64130.1"/>
    <property type="molecule type" value="Genomic_DNA"/>
</dbReference>
<keyword evidence="3" id="KW-1185">Reference proteome</keyword>
<dbReference type="Proteomes" id="UP000266861">
    <property type="component" value="Unassembled WGS sequence"/>
</dbReference>
<evidence type="ECO:0000313" key="3">
    <source>
        <dbReference type="Proteomes" id="UP000266861"/>
    </source>
</evidence>
<dbReference type="AlphaFoldDB" id="A0A397HU70"/>